<dbReference type="SUPFAM" id="SSF56672">
    <property type="entry name" value="DNA/RNA polymerases"/>
    <property type="match status" value="1"/>
</dbReference>
<dbReference type="Gene3D" id="3.10.10.10">
    <property type="entry name" value="HIV Type 1 Reverse Transcriptase, subunit A, domain 1"/>
    <property type="match status" value="1"/>
</dbReference>
<protein>
    <submittedName>
        <fullName evidence="1">Retrovirus-related Pol polyprotein from transposon 297</fullName>
    </submittedName>
</protein>
<dbReference type="OrthoDB" id="8022549at2759"/>
<dbReference type="AlphaFoldDB" id="A0A4C2AAT3"/>
<dbReference type="EMBL" id="BGZK01002999">
    <property type="protein sequence ID" value="GBP97746.1"/>
    <property type="molecule type" value="Genomic_DNA"/>
</dbReference>
<dbReference type="InterPro" id="IPR053134">
    <property type="entry name" value="RNA-dir_DNA_polymerase"/>
</dbReference>
<accession>A0A4C2AAT3</accession>
<evidence type="ECO:0000313" key="2">
    <source>
        <dbReference type="Proteomes" id="UP000299102"/>
    </source>
</evidence>
<dbReference type="PANTHER" id="PTHR24559:SF444">
    <property type="entry name" value="REVERSE TRANSCRIPTASE DOMAIN-CONTAINING PROTEIN"/>
    <property type="match status" value="1"/>
</dbReference>
<dbReference type="Proteomes" id="UP000299102">
    <property type="component" value="Unassembled WGS sequence"/>
</dbReference>
<sequence>MERLQFEVELAADEDPKNNIIIIKSITKEDGTTYLIPPGLIKLNGEILNIEKEINAFICNDKNFTHDLLLGLDTIKRFGLTHDGNLNIQLQKNASQSAKEYISHSEDKKNGNQEIETKELKSGILHYEINSNEGIDVKKFDIDTTYLEHDQKIKISALLNDYKHIFAKDKYDIGQVKNYEAFIDLQVEKYCSKRPYRCSLDDKKEIEKQIEQLLKNELIEESYSPFAAPVTLAFKRDEGKKSRLCIDFRDLNKIIIPQPQPFL</sequence>
<name>A0A4C2AAT3_EUMVA</name>
<dbReference type="GO" id="GO:0071897">
    <property type="term" value="P:DNA biosynthetic process"/>
    <property type="evidence" value="ECO:0007669"/>
    <property type="project" value="UniProtKB-ARBA"/>
</dbReference>
<organism evidence="1 2">
    <name type="scientific">Eumeta variegata</name>
    <name type="common">Bagworm moth</name>
    <name type="synonym">Eumeta japonica</name>
    <dbReference type="NCBI Taxonomy" id="151549"/>
    <lineage>
        <taxon>Eukaryota</taxon>
        <taxon>Metazoa</taxon>
        <taxon>Ecdysozoa</taxon>
        <taxon>Arthropoda</taxon>
        <taxon>Hexapoda</taxon>
        <taxon>Insecta</taxon>
        <taxon>Pterygota</taxon>
        <taxon>Neoptera</taxon>
        <taxon>Endopterygota</taxon>
        <taxon>Lepidoptera</taxon>
        <taxon>Glossata</taxon>
        <taxon>Ditrysia</taxon>
        <taxon>Tineoidea</taxon>
        <taxon>Psychidae</taxon>
        <taxon>Oiketicinae</taxon>
        <taxon>Eumeta</taxon>
    </lineage>
</organism>
<dbReference type="InterPro" id="IPR043502">
    <property type="entry name" value="DNA/RNA_pol_sf"/>
</dbReference>
<keyword evidence="2" id="KW-1185">Reference proteome</keyword>
<reference evidence="1 2" key="1">
    <citation type="journal article" date="2019" name="Commun. Biol.">
        <title>The bagworm genome reveals a unique fibroin gene that provides high tensile strength.</title>
        <authorList>
            <person name="Kono N."/>
            <person name="Nakamura H."/>
            <person name="Ohtoshi R."/>
            <person name="Tomita M."/>
            <person name="Numata K."/>
            <person name="Arakawa K."/>
        </authorList>
    </citation>
    <scope>NUCLEOTIDE SEQUENCE [LARGE SCALE GENOMIC DNA]</scope>
</reference>
<evidence type="ECO:0000313" key="1">
    <source>
        <dbReference type="EMBL" id="GBP97746.1"/>
    </source>
</evidence>
<dbReference type="PANTHER" id="PTHR24559">
    <property type="entry name" value="TRANSPOSON TY3-I GAG-POL POLYPROTEIN"/>
    <property type="match status" value="1"/>
</dbReference>
<gene>
    <name evidence="1" type="primary">pol</name>
    <name evidence="1" type="ORF">EVAR_23170_1</name>
</gene>
<proteinExistence type="predicted"/>
<comment type="caution">
    <text evidence="1">The sequence shown here is derived from an EMBL/GenBank/DDBJ whole genome shotgun (WGS) entry which is preliminary data.</text>
</comment>